<accession>A0A8J4E3P8</accession>
<keyword evidence="2" id="KW-1185">Reference proteome</keyword>
<reference evidence="1" key="1">
    <citation type="submission" date="2021-01" db="EMBL/GenBank/DDBJ databases">
        <title>Whole genome shotgun sequence of Virgisporangium aurantiacum NBRC 16421.</title>
        <authorList>
            <person name="Komaki H."/>
            <person name="Tamura T."/>
        </authorList>
    </citation>
    <scope>NUCLEOTIDE SEQUENCE</scope>
    <source>
        <strain evidence="1">NBRC 16421</strain>
    </source>
</reference>
<name>A0A8J4E3P8_9ACTN</name>
<dbReference type="SUPFAM" id="SSF160424">
    <property type="entry name" value="BH3703-like"/>
    <property type="match status" value="1"/>
</dbReference>
<dbReference type="AlphaFoldDB" id="A0A8J4E3P8"/>
<evidence type="ECO:0000313" key="2">
    <source>
        <dbReference type="Proteomes" id="UP000612585"/>
    </source>
</evidence>
<dbReference type="Proteomes" id="UP000612585">
    <property type="component" value="Unassembled WGS sequence"/>
</dbReference>
<dbReference type="RefSeq" id="WP_204005850.1">
    <property type="nucleotide sequence ID" value="NZ_BOPG01000063.1"/>
</dbReference>
<dbReference type="InterPro" id="IPR036170">
    <property type="entry name" value="YezG-like_sf"/>
</dbReference>
<organism evidence="1 2">
    <name type="scientific">Virgisporangium aurantiacum</name>
    <dbReference type="NCBI Taxonomy" id="175570"/>
    <lineage>
        <taxon>Bacteria</taxon>
        <taxon>Bacillati</taxon>
        <taxon>Actinomycetota</taxon>
        <taxon>Actinomycetes</taxon>
        <taxon>Micromonosporales</taxon>
        <taxon>Micromonosporaceae</taxon>
        <taxon>Virgisporangium</taxon>
    </lineage>
</organism>
<evidence type="ECO:0000313" key="1">
    <source>
        <dbReference type="EMBL" id="GIJ61105.1"/>
    </source>
</evidence>
<proteinExistence type="predicted"/>
<gene>
    <name evidence="1" type="ORF">Vau01_086210</name>
</gene>
<protein>
    <submittedName>
        <fullName evidence="1">Uncharacterized protein</fullName>
    </submittedName>
</protein>
<sequence length="143" mass="16327">MTLTPVEQNELLEKITITLIEAAPPDWQRLIFDFMVMGRQASAGLGVALDNGVRQQVPAPRDVSQPLARLRRGMYVDGLGTWYSMDLVIDRPSIFHARFNHDTEPPFRTPPAPEQYLLDQERYPRTPGNMPDWFRSRYAAAQG</sequence>
<dbReference type="EMBL" id="BOPG01000063">
    <property type="protein sequence ID" value="GIJ61105.1"/>
    <property type="molecule type" value="Genomic_DNA"/>
</dbReference>
<comment type="caution">
    <text evidence="1">The sequence shown here is derived from an EMBL/GenBank/DDBJ whole genome shotgun (WGS) entry which is preliminary data.</text>
</comment>